<protein>
    <recommendedName>
        <fullName evidence="4">ADP/GDP-polyphosphate phosphotransferase</fullName>
        <ecNumber evidence="4">2.7.4.-</ecNumber>
    </recommendedName>
    <alternativeName>
        <fullName evidence="4">Polyphosphate kinase PPK2</fullName>
    </alternativeName>
</protein>
<reference evidence="7 8" key="1">
    <citation type="submission" date="2023-06" db="EMBL/GenBank/DDBJ databases">
        <title>Pelomonas sp. PFR6 16S ribosomal RNA gene Genome sequencing and assembly.</title>
        <authorList>
            <person name="Woo H."/>
        </authorList>
    </citation>
    <scope>NUCLEOTIDE SEQUENCE [LARGE SCALE GENOMIC DNA]</scope>
    <source>
        <strain evidence="7 8">PFR6</strain>
    </source>
</reference>
<dbReference type="PANTHER" id="PTHR34383:SF1">
    <property type="entry name" value="ADP-POLYPHOSPHATE PHOSPHOTRANSFERASE"/>
    <property type="match status" value="1"/>
</dbReference>
<evidence type="ECO:0000256" key="2">
    <source>
        <dbReference type="ARBA" id="ARBA00022679"/>
    </source>
</evidence>
<dbReference type="PANTHER" id="PTHR34383">
    <property type="entry name" value="POLYPHOSPHATE:AMP PHOSPHOTRANSFERASE-RELATED"/>
    <property type="match status" value="1"/>
</dbReference>
<dbReference type="InterPro" id="IPR022486">
    <property type="entry name" value="PPK2_PA0141"/>
</dbReference>
<evidence type="ECO:0000256" key="5">
    <source>
        <dbReference type="SAM" id="MobiDB-lite"/>
    </source>
</evidence>
<keyword evidence="3 4" id="KW-0418">Kinase</keyword>
<dbReference type="Gene3D" id="3.40.50.300">
    <property type="entry name" value="P-loop containing nucleotide triphosphate hydrolases"/>
    <property type="match status" value="1"/>
</dbReference>
<gene>
    <name evidence="7" type="primary">ppk2</name>
    <name evidence="7" type="ORF">QWJ38_01055</name>
</gene>
<evidence type="ECO:0000256" key="3">
    <source>
        <dbReference type="ARBA" id="ARBA00022777"/>
    </source>
</evidence>
<dbReference type="InterPro" id="IPR016898">
    <property type="entry name" value="Polyphosphate_phosphotransfera"/>
</dbReference>
<evidence type="ECO:0000256" key="1">
    <source>
        <dbReference type="ARBA" id="ARBA00009924"/>
    </source>
</evidence>
<sequence length="288" mass="32754">MSGYTKSINRASGRGEAAEEPVAHGERDADEADLSDKAYEKALKKLQIELVKLQLWVQASGAKVCILFEGRDGAGKGGTIKALTERVSPRVFRVVALAAPTEREKSQMYVQRYLPHLPAAGEVVIFDRSWYNRAGVERVMGFCTEQEADDFLHAVPLVENAIVQSGIILLKYWLEVSPEEQTRRLKSRLEDGRKLWKLTEMDLRSYSRWYDYSRARDAMFAASSTEFAPWRIAPSNSKKKVRLNIISDILSQIPYEELPRAKLKFPKRQKAGGYVEPDHSRMQIAARY</sequence>
<dbReference type="Proteomes" id="UP001228044">
    <property type="component" value="Unassembled WGS sequence"/>
</dbReference>
<keyword evidence="2 4" id="KW-0808">Transferase</keyword>
<proteinExistence type="inferred from homology"/>
<organism evidence="7 8">
    <name type="scientific">Roseateles violae</name>
    <dbReference type="NCBI Taxonomy" id="3058042"/>
    <lineage>
        <taxon>Bacteria</taxon>
        <taxon>Pseudomonadati</taxon>
        <taxon>Pseudomonadota</taxon>
        <taxon>Betaproteobacteria</taxon>
        <taxon>Burkholderiales</taxon>
        <taxon>Sphaerotilaceae</taxon>
        <taxon>Roseateles</taxon>
    </lineage>
</organism>
<dbReference type="InterPro" id="IPR022488">
    <property type="entry name" value="PPK2-related"/>
</dbReference>
<accession>A0ABT8DP64</accession>
<comment type="caution">
    <text evidence="7">The sequence shown here is derived from an EMBL/GenBank/DDBJ whole genome shotgun (WGS) entry which is preliminary data.</text>
</comment>
<evidence type="ECO:0000256" key="4">
    <source>
        <dbReference type="RuleBase" id="RU369062"/>
    </source>
</evidence>
<keyword evidence="8" id="KW-1185">Reference proteome</keyword>
<comment type="subunit">
    <text evidence="4">Homotetramer.</text>
</comment>
<comment type="function">
    <text evidence="4">Uses inorganic polyphosphate (polyP) as a donor to convert GDP to GTP or ADP to ATP.</text>
</comment>
<dbReference type="GO" id="GO:0008976">
    <property type="term" value="F:polyphosphate kinase activity"/>
    <property type="evidence" value="ECO:0007669"/>
    <property type="project" value="UniProtKB-EC"/>
</dbReference>
<dbReference type="InterPro" id="IPR027417">
    <property type="entry name" value="P-loop_NTPase"/>
</dbReference>
<dbReference type="NCBIfam" id="TIGR03707">
    <property type="entry name" value="PPK2_P_aer"/>
    <property type="match status" value="1"/>
</dbReference>
<evidence type="ECO:0000313" key="7">
    <source>
        <dbReference type="EMBL" id="MDN3918853.1"/>
    </source>
</evidence>
<dbReference type="RefSeq" id="WP_290357181.1">
    <property type="nucleotide sequence ID" value="NZ_JAUHHC010000001.1"/>
</dbReference>
<dbReference type="EC" id="2.7.4.-" evidence="4"/>
<dbReference type="Pfam" id="PF03976">
    <property type="entry name" value="PPK2"/>
    <property type="match status" value="1"/>
</dbReference>
<dbReference type="PIRSF" id="PIRSF028756">
    <property type="entry name" value="PPK2_prd"/>
    <property type="match status" value="1"/>
</dbReference>
<dbReference type="EMBL" id="JAUHHC010000001">
    <property type="protein sequence ID" value="MDN3918853.1"/>
    <property type="molecule type" value="Genomic_DNA"/>
</dbReference>
<feature type="region of interest" description="Disordered" evidence="5">
    <location>
        <begin position="1"/>
        <end position="33"/>
    </location>
</feature>
<name>A0ABT8DP64_9BURK</name>
<comment type="similarity">
    <text evidence="1 4">Belongs to the polyphosphate kinase 2 (PPK2) family. Class I subfamily.</text>
</comment>
<feature type="compositionally biased region" description="Polar residues" evidence="5">
    <location>
        <begin position="1"/>
        <end position="10"/>
    </location>
</feature>
<feature type="domain" description="Polyphosphate kinase-2-related" evidence="6">
    <location>
        <begin position="34"/>
        <end position="258"/>
    </location>
</feature>
<evidence type="ECO:0000313" key="8">
    <source>
        <dbReference type="Proteomes" id="UP001228044"/>
    </source>
</evidence>
<dbReference type="SUPFAM" id="SSF52540">
    <property type="entry name" value="P-loop containing nucleoside triphosphate hydrolases"/>
    <property type="match status" value="1"/>
</dbReference>
<evidence type="ECO:0000259" key="6">
    <source>
        <dbReference type="Pfam" id="PF03976"/>
    </source>
</evidence>